<protein>
    <submittedName>
        <fullName evidence="1">Uncharacterized protein</fullName>
    </submittedName>
</protein>
<sequence>MQLADVSEDGTRFLFGGGKTTQTYDSTTKKWSRFTLPGVGYTLRLTRPSGSAVLALSFDPSNDDINLTR</sequence>
<comment type="caution">
    <text evidence="1">The sequence shown here is derived from an EMBL/GenBank/DDBJ whole genome shotgun (WGS) entry which is preliminary data.</text>
</comment>
<dbReference type="AlphaFoldDB" id="W6JUM0"/>
<accession>W6JUM0</accession>
<dbReference type="EMBL" id="CAJA01000055">
    <property type="protein sequence ID" value="CCH72251.1"/>
    <property type="molecule type" value="Genomic_DNA"/>
</dbReference>
<name>W6JUM0_9MICO</name>
<evidence type="ECO:0000313" key="1">
    <source>
        <dbReference type="EMBL" id="CCH72251.1"/>
    </source>
</evidence>
<proteinExistence type="predicted"/>
<dbReference type="Proteomes" id="UP000035763">
    <property type="component" value="Unassembled WGS sequence"/>
</dbReference>
<evidence type="ECO:0000313" key="2">
    <source>
        <dbReference type="Proteomes" id="UP000035763"/>
    </source>
</evidence>
<organism evidence="1 2">
    <name type="scientific">Nostocoides australiense Ben110</name>
    <dbReference type="NCBI Taxonomy" id="1193182"/>
    <lineage>
        <taxon>Bacteria</taxon>
        <taxon>Bacillati</taxon>
        <taxon>Actinomycetota</taxon>
        <taxon>Actinomycetes</taxon>
        <taxon>Micrococcales</taxon>
        <taxon>Intrasporangiaceae</taxon>
        <taxon>Nostocoides</taxon>
    </lineage>
</organism>
<reference evidence="1 2" key="1">
    <citation type="journal article" date="2013" name="ISME J.">
        <title>A metabolic model for members of the genus Tetrasphaera involved in enhanced biological phosphorus removal.</title>
        <authorList>
            <person name="Kristiansen R."/>
            <person name="Nguyen H.T.T."/>
            <person name="Saunders A.M."/>
            <person name="Nielsen J.L."/>
            <person name="Wimmer R."/>
            <person name="Le V.Q."/>
            <person name="McIlroy S.J."/>
            <person name="Petrovski S."/>
            <person name="Seviour R.J."/>
            <person name="Calteau A."/>
            <person name="Nielsen K.L."/>
            <person name="Nielsen P.H."/>
        </authorList>
    </citation>
    <scope>NUCLEOTIDE SEQUENCE [LARGE SCALE GENOMIC DNA]</scope>
    <source>
        <strain evidence="1 2">Ben110</strain>
    </source>
</reference>
<dbReference type="STRING" id="1193182.BN11_1480008"/>
<gene>
    <name evidence="1" type="ORF">BN11_1480008</name>
</gene>
<dbReference type="RefSeq" id="WP_048697476.1">
    <property type="nucleotide sequence ID" value="NZ_HG764815.1"/>
</dbReference>
<keyword evidence="2" id="KW-1185">Reference proteome</keyword>